<feature type="region of interest" description="Disordered" evidence="1">
    <location>
        <begin position="39"/>
        <end position="105"/>
    </location>
</feature>
<name>A0A8J3DWA5_9HYPH</name>
<evidence type="ECO:0008006" key="4">
    <source>
        <dbReference type="Google" id="ProtNLM"/>
    </source>
</evidence>
<evidence type="ECO:0000256" key="1">
    <source>
        <dbReference type="SAM" id="MobiDB-lite"/>
    </source>
</evidence>
<gene>
    <name evidence="2" type="ORF">GCM10016234_04590</name>
</gene>
<accession>A0A8J3DWA5</accession>
<evidence type="ECO:0000313" key="2">
    <source>
        <dbReference type="EMBL" id="GHD06839.1"/>
    </source>
</evidence>
<comment type="caution">
    <text evidence="2">The sequence shown here is derived from an EMBL/GenBank/DDBJ whole genome shotgun (WGS) entry which is preliminary data.</text>
</comment>
<dbReference type="Proteomes" id="UP000630142">
    <property type="component" value="Unassembled WGS sequence"/>
</dbReference>
<dbReference type="AlphaFoldDB" id="A0A8J3DWA5"/>
<protein>
    <recommendedName>
        <fullName evidence="4">Fibronectin attachment protein</fullName>
    </recommendedName>
</protein>
<organism evidence="2 3">
    <name type="scientific">Tianweitania populi</name>
    <dbReference type="NCBI Taxonomy" id="1607949"/>
    <lineage>
        <taxon>Bacteria</taxon>
        <taxon>Pseudomonadati</taxon>
        <taxon>Pseudomonadota</taxon>
        <taxon>Alphaproteobacteria</taxon>
        <taxon>Hyphomicrobiales</taxon>
        <taxon>Phyllobacteriaceae</taxon>
        <taxon>Tianweitania</taxon>
    </lineage>
</organism>
<sequence length="255" mass="27702">MRAQRLLPTLGLVLGGTLLASTALVTFSVPAFALSEIPQGAPSEPSTPSIQRTPLPLPNVNDGETTAPDAQPGQDDPDDSGDEPQTSPSAVHPRADPDSPPPEIVYDLQRLPEPVKRMHQLIIDACKSGDLEKLRSLIGNGDSQTQLTLGEIDGDPIDFIRQLAGDDQGQEILAILEEILEAGYVHVDAGTPEELYVWPYFFALPLDKLTPAQRVELFRIVTAGDFEEMKSIGAYIFYRVGITPEGRWSFFVAGE</sequence>
<reference evidence="2" key="1">
    <citation type="journal article" date="2014" name="Int. J. Syst. Evol. Microbiol.">
        <title>Complete genome sequence of Corynebacterium casei LMG S-19264T (=DSM 44701T), isolated from a smear-ripened cheese.</title>
        <authorList>
            <consortium name="US DOE Joint Genome Institute (JGI-PGF)"/>
            <person name="Walter F."/>
            <person name="Albersmeier A."/>
            <person name="Kalinowski J."/>
            <person name="Ruckert C."/>
        </authorList>
    </citation>
    <scope>NUCLEOTIDE SEQUENCE</scope>
    <source>
        <strain evidence="2">KCTC 42249</strain>
    </source>
</reference>
<reference evidence="2" key="2">
    <citation type="submission" date="2020-09" db="EMBL/GenBank/DDBJ databases">
        <authorList>
            <person name="Sun Q."/>
            <person name="Kim S."/>
        </authorList>
    </citation>
    <scope>NUCLEOTIDE SEQUENCE</scope>
    <source>
        <strain evidence="2">KCTC 42249</strain>
    </source>
</reference>
<evidence type="ECO:0000313" key="3">
    <source>
        <dbReference type="Proteomes" id="UP000630142"/>
    </source>
</evidence>
<dbReference type="EMBL" id="BMZQ01000001">
    <property type="protein sequence ID" value="GHD06839.1"/>
    <property type="molecule type" value="Genomic_DNA"/>
</dbReference>
<proteinExistence type="predicted"/>
<keyword evidence="3" id="KW-1185">Reference proteome</keyword>